<comment type="caution">
    <text evidence="1">The sequence shown here is derived from an EMBL/GenBank/DDBJ whole genome shotgun (WGS) entry which is preliminary data.</text>
</comment>
<gene>
    <name evidence="1" type="ORF">M9H77_26356</name>
</gene>
<reference evidence="2" key="1">
    <citation type="journal article" date="2023" name="Nat. Plants">
        <title>Single-cell RNA sequencing provides a high-resolution roadmap for understanding the multicellular compartmentation of specialized metabolism.</title>
        <authorList>
            <person name="Sun S."/>
            <person name="Shen X."/>
            <person name="Li Y."/>
            <person name="Li Y."/>
            <person name="Wang S."/>
            <person name="Li R."/>
            <person name="Zhang H."/>
            <person name="Shen G."/>
            <person name="Guo B."/>
            <person name="Wei J."/>
            <person name="Xu J."/>
            <person name="St-Pierre B."/>
            <person name="Chen S."/>
            <person name="Sun C."/>
        </authorList>
    </citation>
    <scope>NUCLEOTIDE SEQUENCE [LARGE SCALE GENOMIC DNA]</scope>
</reference>
<proteinExistence type="predicted"/>
<sequence length="159" mass="17599">MVVINYVATIFLYDSWTKEHEGKFIGCLALRLINSQRHPTFYSLAFRGLGVPILADSVVGASCVRTAGDAAYTAYHIIKALDYSPGKSSNMYYSQSVGCRYSQASQCLKLPQKGFPLWRDPILLIDSWTREDEEGIKLLKGVVSIAGGIWDACQAKNIV</sequence>
<keyword evidence="2" id="KW-1185">Reference proteome</keyword>
<evidence type="ECO:0000313" key="2">
    <source>
        <dbReference type="Proteomes" id="UP001060085"/>
    </source>
</evidence>
<accession>A0ACC0ADP7</accession>
<dbReference type="Proteomes" id="UP001060085">
    <property type="component" value="Linkage Group LG06"/>
</dbReference>
<dbReference type="EMBL" id="CM044706">
    <property type="protein sequence ID" value="KAI5657563.1"/>
    <property type="molecule type" value="Genomic_DNA"/>
</dbReference>
<organism evidence="1 2">
    <name type="scientific">Catharanthus roseus</name>
    <name type="common">Madagascar periwinkle</name>
    <name type="synonym">Vinca rosea</name>
    <dbReference type="NCBI Taxonomy" id="4058"/>
    <lineage>
        <taxon>Eukaryota</taxon>
        <taxon>Viridiplantae</taxon>
        <taxon>Streptophyta</taxon>
        <taxon>Embryophyta</taxon>
        <taxon>Tracheophyta</taxon>
        <taxon>Spermatophyta</taxon>
        <taxon>Magnoliopsida</taxon>
        <taxon>eudicotyledons</taxon>
        <taxon>Gunneridae</taxon>
        <taxon>Pentapetalae</taxon>
        <taxon>asterids</taxon>
        <taxon>lamiids</taxon>
        <taxon>Gentianales</taxon>
        <taxon>Apocynaceae</taxon>
        <taxon>Rauvolfioideae</taxon>
        <taxon>Vinceae</taxon>
        <taxon>Catharanthinae</taxon>
        <taxon>Catharanthus</taxon>
    </lineage>
</organism>
<name>A0ACC0ADP7_CATRO</name>
<evidence type="ECO:0000313" key="1">
    <source>
        <dbReference type="EMBL" id="KAI5657563.1"/>
    </source>
</evidence>
<protein>
    <submittedName>
        <fullName evidence="1">Uncharacterized protein</fullName>
    </submittedName>
</protein>